<feature type="chain" id="PRO_5026945770" evidence="4">
    <location>
        <begin position="24"/>
        <end position="87"/>
    </location>
</feature>
<keyword evidence="3" id="KW-1015">Disulfide bond</keyword>
<reference evidence="7" key="1">
    <citation type="submission" date="2025-08" db="UniProtKB">
        <authorList>
            <consortium name="RefSeq"/>
        </authorList>
    </citation>
    <scope>IDENTIFICATION</scope>
    <source>
        <tissue evidence="7">Silk gland</tissue>
    </source>
</reference>
<protein>
    <submittedName>
        <fullName evidence="7">Chymotrypsin inhibitor SCI-III-like</fullName>
    </submittedName>
</protein>
<evidence type="ECO:0000256" key="1">
    <source>
        <dbReference type="ARBA" id="ARBA00022690"/>
    </source>
</evidence>
<dbReference type="GO" id="GO:0005615">
    <property type="term" value="C:extracellular space"/>
    <property type="evidence" value="ECO:0007669"/>
    <property type="project" value="TreeGrafter"/>
</dbReference>
<dbReference type="InterPro" id="IPR020901">
    <property type="entry name" value="Prtase_inh_Kunz-CS"/>
</dbReference>
<dbReference type="GeneID" id="114245720"/>
<name>A0A6J2JVB8_BOMMA</name>
<dbReference type="Gene3D" id="4.10.410.10">
    <property type="entry name" value="Pancreatic trypsin inhibitor Kunitz domain"/>
    <property type="match status" value="1"/>
</dbReference>
<dbReference type="Pfam" id="PF00014">
    <property type="entry name" value="Kunitz_BPTI"/>
    <property type="match status" value="1"/>
</dbReference>
<keyword evidence="6" id="KW-1185">Reference proteome</keyword>
<dbReference type="KEGG" id="bman:114245720"/>
<organism evidence="6 7">
    <name type="scientific">Bombyx mandarina</name>
    <name type="common">Wild silk moth</name>
    <name type="synonym">Wild silkworm</name>
    <dbReference type="NCBI Taxonomy" id="7092"/>
    <lineage>
        <taxon>Eukaryota</taxon>
        <taxon>Metazoa</taxon>
        <taxon>Ecdysozoa</taxon>
        <taxon>Arthropoda</taxon>
        <taxon>Hexapoda</taxon>
        <taxon>Insecta</taxon>
        <taxon>Pterygota</taxon>
        <taxon>Neoptera</taxon>
        <taxon>Endopterygota</taxon>
        <taxon>Lepidoptera</taxon>
        <taxon>Glossata</taxon>
        <taxon>Ditrysia</taxon>
        <taxon>Bombycoidea</taxon>
        <taxon>Bombycidae</taxon>
        <taxon>Bombycinae</taxon>
        <taxon>Bombyx</taxon>
    </lineage>
</organism>
<dbReference type="PANTHER" id="PTHR10083:SF374">
    <property type="entry name" value="BPTI_KUNITZ INHIBITOR DOMAIN-CONTAINING PROTEIN"/>
    <property type="match status" value="1"/>
</dbReference>
<proteinExistence type="predicted"/>
<dbReference type="Proteomes" id="UP000504629">
    <property type="component" value="Unplaced"/>
</dbReference>
<dbReference type="PROSITE" id="PS00280">
    <property type="entry name" value="BPTI_KUNITZ_1"/>
    <property type="match status" value="1"/>
</dbReference>
<dbReference type="InterPro" id="IPR050098">
    <property type="entry name" value="TFPI/VKTCI-like"/>
</dbReference>
<dbReference type="GO" id="GO:0004867">
    <property type="term" value="F:serine-type endopeptidase inhibitor activity"/>
    <property type="evidence" value="ECO:0007669"/>
    <property type="project" value="UniProtKB-KW"/>
</dbReference>
<accession>A0A6J2JVB8</accession>
<dbReference type="SUPFAM" id="SSF57362">
    <property type="entry name" value="BPTI-like"/>
    <property type="match status" value="1"/>
</dbReference>
<feature type="signal peptide" evidence="4">
    <location>
        <begin position="1"/>
        <end position="23"/>
    </location>
</feature>
<dbReference type="InterPro" id="IPR036880">
    <property type="entry name" value="Kunitz_BPTI_sf"/>
</dbReference>
<feature type="domain" description="BPTI/Kunitz inhibitor" evidence="5">
    <location>
        <begin position="33"/>
        <end position="84"/>
    </location>
</feature>
<dbReference type="OrthoDB" id="4473401at2759"/>
<keyword evidence="4" id="KW-0732">Signal</keyword>
<gene>
    <name evidence="7" type="primary">LOC114245720</name>
</gene>
<dbReference type="PROSITE" id="PS50279">
    <property type="entry name" value="BPTI_KUNITZ_2"/>
    <property type="match status" value="1"/>
</dbReference>
<evidence type="ECO:0000256" key="4">
    <source>
        <dbReference type="SAM" id="SignalP"/>
    </source>
</evidence>
<dbReference type="RefSeq" id="XP_028033791.1">
    <property type="nucleotide sequence ID" value="XM_028177990.1"/>
</dbReference>
<evidence type="ECO:0000256" key="2">
    <source>
        <dbReference type="ARBA" id="ARBA00022900"/>
    </source>
</evidence>
<dbReference type="InterPro" id="IPR002223">
    <property type="entry name" value="Kunitz_BPTI"/>
</dbReference>
<evidence type="ECO:0000259" key="5">
    <source>
        <dbReference type="PROSITE" id="PS50279"/>
    </source>
</evidence>
<dbReference type="AlphaFoldDB" id="A0A6J2JVB8"/>
<dbReference type="PANTHER" id="PTHR10083">
    <property type="entry name" value="KUNITZ-TYPE PROTEASE INHIBITOR-RELATED"/>
    <property type="match status" value="1"/>
</dbReference>
<dbReference type="SMART" id="SM00131">
    <property type="entry name" value="KU"/>
    <property type="match status" value="1"/>
</dbReference>
<keyword evidence="1" id="KW-0646">Protease inhibitor</keyword>
<keyword evidence="2" id="KW-0722">Serine protease inhibitor</keyword>
<evidence type="ECO:0000313" key="6">
    <source>
        <dbReference type="Proteomes" id="UP000504629"/>
    </source>
</evidence>
<sequence length="87" mass="9718">MLRSVLFLTTGVFFAAIWTSVTCDEPYMNLPKCMQPFGITGLCMASIQSYTYNQGTKKCEIFIYGGCGGSKNRFNTITECENECLKT</sequence>
<evidence type="ECO:0000313" key="7">
    <source>
        <dbReference type="RefSeq" id="XP_028033791.1"/>
    </source>
</evidence>
<dbReference type="PRINTS" id="PR00759">
    <property type="entry name" value="BASICPTASE"/>
</dbReference>
<evidence type="ECO:0000256" key="3">
    <source>
        <dbReference type="ARBA" id="ARBA00023157"/>
    </source>
</evidence>